<dbReference type="InterPro" id="IPR001683">
    <property type="entry name" value="PX_dom"/>
</dbReference>
<protein>
    <recommendedName>
        <fullName evidence="2">PX domain-containing protein</fullName>
    </recommendedName>
</protein>
<dbReference type="SMART" id="SM00312">
    <property type="entry name" value="PX"/>
    <property type="match status" value="1"/>
</dbReference>
<accession>A0A667XMY3</accession>
<dbReference type="CDD" id="cd06868">
    <property type="entry name" value="PX_HS1BP3"/>
    <property type="match status" value="1"/>
</dbReference>
<evidence type="ECO:0000313" key="3">
    <source>
        <dbReference type="Ensembl" id="ENSMMDP00005013584.1"/>
    </source>
</evidence>
<feature type="region of interest" description="Disordered" evidence="1">
    <location>
        <begin position="291"/>
        <end position="326"/>
    </location>
</feature>
<dbReference type="FunCoup" id="A0A667XMY3">
    <property type="interactions" value="475"/>
</dbReference>
<dbReference type="InterPro" id="IPR039701">
    <property type="entry name" value="HS1BP3"/>
</dbReference>
<dbReference type="InterPro" id="IPR036871">
    <property type="entry name" value="PX_dom_sf"/>
</dbReference>
<evidence type="ECO:0000313" key="4">
    <source>
        <dbReference type="Proteomes" id="UP000472263"/>
    </source>
</evidence>
<dbReference type="Pfam" id="PF00787">
    <property type="entry name" value="PX"/>
    <property type="match status" value="1"/>
</dbReference>
<dbReference type="GeneID" id="115354591"/>
<dbReference type="InterPro" id="IPR037901">
    <property type="entry name" value="HS1BP3_PX"/>
</dbReference>
<evidence type="ECO:0000256" key="1">
    <source>
        <dbReference type="SAM" id="MobiDB-lite"/>
    </source>
</evidence>
<name>A0A667XMY3_9TELE</name>
<dbReference type="PANTHER" id="PTHR14431">
    <property type="entry name" value="HCLS1-BINDING PROTEIN 3"/>
    <property type="match status" value="1"/>
</dbReference>
<feature type="region of interest" description="Disordered" evidence="1">
    <location>
        <begin position="166"/>
        <end position="228"/>
    </location>
</feature>
<dbReference type="AlphaFoldDB" id="A0A667XMY3"/>
<gene>
    <name evidence="3" type="primary">hs1bp3</name>
</gene>
<dbReference type="PANTHER" id="PTHR14431:SF1">
    <property type="entry name" value="HCLS1-BINDING PROTEIN 3"/>
    <property type="match status" value="1"/>
</dbReference>
<dbReference type="SUPFAM" id="SSF64268">
    <property type="entry name" value="PX domain"/>
    <property type="match status" value="1"/>
</dbReference>
<reference evidence="3" key="2">
    <citation type="submission" date="2025-08" db="UniProtKB">
        <authorList>
            <consortium name="Ensembl"/>
        </authorList>
    </citation>
    <scope>IDENTIFICATION</scope>
</reference>
<dbReference type="CTD" id="64342"/>
<dbReference type="GeneTree" id="ENSGT00390000013092"/>
<sequence length="355" mass="39726">MPDGLITSRPLQNESTGIDLQVPLYQEVRGSMMTGHVEYQIIVVTRLSAFKSSRHKPGDTVQLVVSKKYSDIDEFYNRLVSQYPKIALPAMPRKVLFVGEDDIKERRAAFDELVKFIAKNPTLATCSELLEFLGARSVEADIKTRNILLGEEPDEDMVNFFQDDGASGSSKGPVFHPVKAKKEKKIEDEEEEPYLGPLGNAKEKKKAEQPRYVKKPEDSEPAATDLFNFPTKEGNLRLFEGQDLGGTVVLGDSLLLPTAYNQAKSAGIQLDEDIDELYRVEDDFDKLFKTTKQIKDKPPLKPKPKPKPAEKPALTPKVGASLESPPVAVDQLKDQMDILSYIQQNELDADNEDLF</sequence>
<evidence type="ECO:0000259" key="2">
    <source>
        <dbReference type="PROSITE" id="PS50195"/>
    </source>
</evidence>
<dbReference type="Ensembl" id="ENSMMDT00005013977.1">
    <property type="protein sequence ID" value="ENSMMDP00005013584.1"/>
    <property type="gene ID" value="ENSMMDG00005007044.1"/>
</dbReference>
<dbReference type="OrthoDB" id="10254720at2759"/>
<dbReference type="Proteomes" id="UP000472263">
    <property type="component" value="Chromosome 22"/>
</dbReference>
<keyword evidence="4" id="KW-1185">Reference proteome</keyword>
<reference evidence="3" key="3">
    <citation type="submission" date="2025-09" db="UniProtKB">
        <authorList>
            <consortium name="Ensembl"/>
        </authorList>
    </citation>
    <scope>IDENTIFICATION</scope>
</reference>
<proteinExistence type="predicted"/>
<dbReference type="InParanoid" id="A0A667XMY3"/>
<dbReference type="Gene3D" id="3.30.1520.10">
    <property type="entry name" value="Phox-like domain"/>
    <property type="match status" value="1"/>
</dbReference>
<reference evidence="3" key="1">
    <citation type="submission" date="2019-06" db="EMBL/GenBank/DDBJ databases">
        <authorList>
            <consortium name="Wellcome Sanger Institute Data Sharing"/>
        </authorList>
    </citation>
    <scope>NUCLEOTIDE SEQUENCE [LARGE SCALE GENOMIC DNA]</scope>
</reference>
<dbReference type="PROSITE" id="PS50195">
    <property type="entry name" value="PX"/>
    <property type="match status" value="1"/>
</dbReference>
<dbReference type="GO" id="GO:0035091">
    <property type="term" value="F:phosphatidylinositol binding"/>
    <property type="evidence" value="ECO:0007669"/>
    <property type="project" value="InterPro"/>
</dbReference>
<organism evidence="3 4">
    <name type="scientific">Myripristis murdjan</name>
    <name type="common">pinecone soldierfish</name>
    <dbReference type="NCBI Taxonomy" id="586833"/>
    <lineage>
        <taxon>Eukaryota</taxon>
        <taxon>Metazoa</taxon>
        <taxon>Chordata</taxon>
        <taxon>Craniata</taxon>
        <taxon>Vertebrata</taxon>
        <taxon>Euteleostomi</taxon>
        <taxon>Actinopterygii</taxon>
        <taxon>Neopterygii</taxon>
        <taxon>Teleostei</taxon>
        <taxon>Neoteleostei</taxon>
        <taxon>Acanthomorphata</taxon>
        <taxon>Holocentriformes</taxon>
        <taxon>Holocentridae</taxon>
        <taxon>Myripristis</taxon>
    </lineage>
</organism>
<feature type="domain" description="PX" evidence="2">
    <location>
        <begin position="17"/>
        <end position="140"/>
    </location>
</feature>
<dbReference type="RefSeq" id="XP_029900864.1">
    <property type="nucleotide sequence ID" value="XM_030045004.1"/>
</dbReference>
<feature type="compositionally biased region" description="Basic and acidic residues" evidence="1">
    <location>
        <begin position="201"/>
        <end position="218"/>
    </location>
</feature>